<organism evidence="1 2">
    <name type="scientific">Chromobacterium violaceum</name>
    <dbReference type="NCBI Taxonomy" id="536"/>
    <lineage>
        <taxon>Bacteria</taxon>
        <taxon>Pseudomonadati</taxon>
        <taxon>Pseudomonadota</taxon>
        <taxon>Betaproteobacteria</taxon>
        <taxon>Neisseriales</taxon>
        <taxon>Chromobacteriaceae</taxon>
        <taxon>Chromobacterium</taxon>
    </lineage>
</organism>
<evidence type="ECO:0000313" key="2">
    <source>
        <dbReference type="Proteomes" id="UP000275777"/>
    </source>
</evidence>
<sequence>MNFNAYTLSISQICYIARHFFILHTDAYVCKMRRLGDMTIQTIPPITVNSYYLPDSAFEDSKPCKQVQFSRAPRAG</sequence>
<evidence type="ECO:0000313" key="1">
    <source>
        <dbReference type="EMBL" id="VEB40194.1"/>
    </source>
</evidence>
<protein>
    <submittedName>
        <fullName evidence="1">Uncharacterized protein</fullName>
    </submittedName>
</protein>
<dbReference type="AlphaFoldDB" id="A0A3S4HIC7"/>
<dbReference type="Proteomes" id="UP000275777">
    <property type="component" value="Chromosome"/>
</dbReference>
<dbReference type="EMBL" id="LR134182">
    <property type="protein sequence ID" value="VEB40194.1"/>
    <property type="molecule type" value="Genomic_DNA"/>
</dbReference>
<gene>
    <name evidence="1" type="ORF">NCTC9695_00585</name>
</gene>
<proteinExistence type="predicted"/>
<name>A0A3S4HIC7_CHRVL</name>
<reference evidence="1 2" key="1">
    <citation type="submission" date="2018-12" db="EMBL/GenBank/DDBJ databases">
        <authorList>
            <consortium name="Pathogen Informatics"/>
        </authorList>
    </citation>
    <scope>NUCLEOTIDE SEQUENCE [LARGE SCALE GENOMIC DNA]</scope>
    <source>
        <strain evidence="1 2">NCTC9695</strain>
    </source>
</reference>
<accession>A0A3S4HIC7</accession>